<protein>
    <submittedName>
        <fullName evidence="1">Uncharacterized protein</fullName>
    </submittedName>
</protein>
<dbReference type="EMBL" id="CM056743">
    <property type="protein sequence ID" value="KAJ8670956.1"/>
    <property type="molecule type" value="Genomic_DNA"/>
</dbReference>
<keyword evidence="2" id="KW-1185">Reference proteome</keyword>
<comment type="caution">
    <text evidence="1">The sequence shown here is derived from an EMBL/GenBank/DDBJ whole genome shotgun (WGS) entry which is preliminary data.</text>
</comment>
<proteinExistence type="predicted"/>
<organism evidence="1 2">
    <name type="scientific">Eretmocerus hayati</name>
    <dbReference type="NCBI Taxonomy" id="131215"/>
    <lineage>
        <taxon>Eukaryota</taxon>
        <taxon>Metazoa</taxon>
        <taxon>Ecdysozoa</taxon>
        <taxon>Arthropoda</taxon>
        <taxon>Hexapoda</taxon>
        <taxon>Insecta</taxon>
        <taxon>Pterygota</taxon>
        <taxon>Neoptera</taxon>
        <taxon>Endopterygota</taxon>
        <taxon>Hymenoptera</taxon>
        <taxon>Apocrita</taxon>
        <taxon>Proctotrupomorpha</taxon>
        <taxon>Chalcidoidea</taxon>
        <taxon>Aphelinidae</taxon>
        <taxon>Aphelininae</taxon>
        <taxon>Eretmocerus</taxon>
    </lineage>
</organism>
<reference evidence="1" key="1">
    <citation type="submission" date="2023-04" db="EMBL/GenBank/DDBJ databases">
        <title>A chromosome-level genome assembly of the parasitoid wasp Eretmocerus hayati.</title>
        <authorList>
            <person name="Zhong Y."/>
            <person name="Liu S."/>
            <person name="Liu Y."/>
        </authorList>
    </citation>
    <scope>NUCLEOTIDE SEQUENCE</scope>
    <source>
        <strain evidence="1">ZJU_SS_LIU_2023</strain>
    </source>
</reference>
<gene>
    <name evidence="1" type="ORF">QAD02_002215</name>
</gene>
<evidence type="ECO:0000313" key="1">
    <source>
        <dbReference type="EMBL" id="KAJ8670956.1"/>
    </source>
</evidence>
<sequence>MRWLKSGASVPKECVLDCSGVLLNAVCLAFNGCFYNDYLNTCMQILADVHVRIPKCLIKRDRSHLIKGMCKWPCFRGQAWAKKDLYVRCIAYALEIANLAVLCDVMHALFIVAQSQSCDTNSSCSASVDFLYGKIETFELEQRCRGQKCDYESLLGSEDIDSSDYRYIDENFENPSMSTAAFVQALDNESLLRCYNSEKGEPNPYYLPGICNSLLTLFYQFPAWTNVMNVHFKSTTLRSSSSIIETFYRIMKRDYDMNHSVSVHRFFLDIFEKIEGATKLGLRYLRLNPNWFADFESSITDENSLSQNIENNVLPRSNVETSSVIRQHVEIGNAREQCLVKKLWECSNNELTIAIFECSTIRNSVYEQFPKENLILNNLELKSLMPQVYVNGHIIDAFMWTIKAGGDWDGISFFTTDETNYILGHSGSADKNDDWAMYHITNRISGLIFLPFCDRQHWLLVVLDMDKGTFTFINPQNHDFGQETKQLFDEFISECLVFESEGHSLTGIDWRHVQPPTSRSLQTDSYNCAMFVMFYMDRMAERLSLYDEQFNPDNQRIHIASKIIAVSSSLDSTCLYCFETAPGSTIRECEKCNRWVHDECWENQIVFEHNCCA</sequence>
<name>A0ACC2NIM9_9HYME</name>
<accession>A0ACC2NIM9</accession>
<dbReference type="Proteomes" id="UP001239111">
    <property type="component" value="Chromosome 3"/>
</dbReference>
<evidence type="ECO:0000313" key="2">
    <source>
        <dbReference type="Proteomes" id="UP001239111"/>
    </source>
</evidence>